<keyword evidence="3" id="KW-0547">Nucleotide-binding</keyword>
<keyword evidence="4" id="KW-0378">Hydrolase</keyword>
<evidence type="ECO:0000256" key="3">
    <source>
        <dbReference type="ARBA" id="ARBA00022741"/>
    </source>
</evidence>
<dbReference type="Gene3D" id="6.10.280.40">
    <property type="match status" value="2"/>
</dbReference>
<dbReference type="InterPro" id="IPR027417">
    <property type="entry name" value="P-loop_NTPase"/>
</dbReference>
<dbReference type="SUPFAM" id="SSF52540">
    <property type="entry name" value="P-loop containing nucleoside triphosphate hydrolases"/>
    <property type="match status" value="2"/>
</dbReference>
<accession>A0A7G2FFC0</accession>
<dbReference type="InterPro" id="IPR025753">
    <property type="entry name" value="AAA_N_dom"/>
</dbReference>
<keyword evidence="6" id="KW-0460">Magnesium</keyword>
<feature type="domain" description="AAA+ ATPase" evidence="8">
    <location>
        <begin position="244"/>
        <end position="386"/>
    </location>
</feature>
<dbReference type="InterPro" id="IPR058017">
    <property type="entry name" value="At3g28540-like_C"/>
</dbReference>
<evidence type="ECO:0000256" key="7">
    <source>
        <dbReference type="ARBA" id="ARBA00049360"/>
    </source>
</evidence>
<dbReference type="GO" id="GO:0005524">
    <property type="term" value="F:ATP binding"/>
    <property type="evidence" value="ECO:0007669"/>
    <property type="project" value="UniProtKB-KW"/>
</dbReference>
<dbReference type="InterPro" id="IPR003959">
    <property type="entry name" value="ATPase_AAA_core"/>
</dbReference>
<dbReference type="PROSITE" id="PS00674">
    <property type="entry name" value="AAA"/>
    <property type="match status" value="1"/>
</dbReference>
<reference evidence="9 10" key="1">
    <citation type="submission" date="2020-09" db="EMBL/GenBank/DDBJ databases">
        <authorList>
            <person name="Ashkenazy H."/>
        </authorList>
    </citation>
    <scope>NUCLEOTIDE SEQUENCE [LARGE SCALE GENOMIC DNA]</scope>
    <source>
        <strain evidence="10">cv. Cdm-0</strain>
    </source>
</reference>
<name>A0A7G2FFC0_ARATH</name>
<dbReference type="Pfam" id="PF14363">
    <property type="entry name" value="AAA_assoc"/>
    <property type="match status" value="2"/>
</dbReference>
<dbReference type="PANTHER" id="PTHR23070">
    <property type="entry name" value="BCS1 AAA-TYPE ATPASE"/>
    <property type="match status" value="1"/>
</dbReference>
<dbReference type="GO" id="GO:0006950">
    <property type="term" value="P:response to stress"/>
    <property type="evidence" value="ECO:0007669"/>
    <property type="project" value="UniProtKB-ARBA"/>
</dbReference>
<comment type="similarity">
    <text evidence="2">Belongs to the AAA ATPase family. BCS1 subfamily.</text>
</comment>
<feature type="domain" description="AAA+ ATPase" evidence="8">
    <location>
        <begin position="772"/>
        <end position="909"/>
    </location>
</feature>
<comment type="cofactor">
    <cofactor evidence="1">
        <name>Mg(2+)</name>
        <dbReference type="ChEBI" id="CHEBI:18420"/>
    </cofactor>
</comment>
<evidence type="ECO:0000259" key="8">
    <source>
        <dbReference type="SMART" id="SM00382"/>
    </source>
</evidence>
<evidence type="ECO:0000256" key="1">
    <source>
        <dbReference type="ARBA" id="ARBA00001946"/>
    </source>
</evidence>
<dbReference type="GO" id="GO:0016887">
    <property type="term" value="F:ATP hydrolysis activity"/>
    <property type="evidence" value="ECO:0007669"/>
    <property type="project" value="InterPro"/>
</dbReference>
<dbReference type="AlphaFoldDB" id="A0A7G2FFC0"/>
<proteinExistence type="inferred from homology"/>
<sequence length="998" mass="113719">MVFSRDIPSPASMFSTYASMMGYVMIIKPMINTIIPRPVQNFVFSYLKSFAGSRSSTLTLTIDQMSSMYIPDELYAAAQAYLSTKISPNSVRLIMARDPAEKKVKLYLSDGEVVSDVYNGIKLKWRFVARNKNNTMVEEYGQSYQGKIQRESLELSFDKKHRDLVVNSYIPYVESKAKEVNNKRRILKMHCYSHMAQTWQSVNFKHPSTFDTMAMNDDLKRSMIEDLDRFVGRKDFYKRVGKAWKRGYLLYGPPGTGKSSLVAAMANYLKFDIYDLQLASVQGDAHLRSLLLATNNSSILLIEDIDCSVDLPTRLQPPTETSQPLGAVQVSKPLTLSGLLNCIDGLWSSCGNERIIIFTTNNKEKLDPALLRPGRMDMHIYMGHCSFQGFKTLASNYLGLSDENDDTHPLCPDIKHLIDGHVLTPAQVAEELMKDEDADAALEGLVKVLKRKRLEPKKCDDESKMKKLKEGEEAIADAELAVLTPAQVEDKEELVASEYANVMPEWLPRSRLVMVPPGFHRARGIRRAMFSLRNLPSLAPFVSAYASLTGYVMMIKPFLEMTIPPPLQNYMISYLNSFLHSTPSTLTLIIDDHIKNGMYNELYGAAQVYISTKVNHNAERLRISRDRSEKNVNIHFSVGEVVSDIYQGIEVKWRFCVDSNKSNMVHYFGEHFKLNPDRECVELSFEKKHRELVLNSYIPYVESKAKVINNERKILKMYSYCSMYLKWQSVNLEHPSTFDTMAMNEELKRSVMGDLDRFIRRKDFYKRVGKPWKRGYLLYGPPGTGKTSLVAAIANYLKFDIYDLQLASVREDVDLRRLLLGTTNSSILLVEDIDCAVDLHTRLQPKTQDDTKGSAMLTLSGLLTCIDGLWSSCGDERIVIFTTTHKERFDPALLRPGRMDMHIHMGHCCFDVFKTLASNYLGLSHDDPHHLYPEIERLIKGEVLTPAQVAEELMKNEDPDVALEGLVKVLKRKRLELEKYDGETGRGGLRKPELQFFL</sequence>
<protein>
    <submittedName>
        <fullName evidence="9">(thale cress) hypothetical protein</fullName>
    </submittedName>
</protein>
<dbReference type="InterPro" id="IPR050747">
    <property type="entry name" value="Mitochondrial_chaperone_BCS1"/>
</dbReference>
<evidence type="ECO:0000256" key="2">
    <source>
        <dbReference type="ARBA" id="ARBA00007448"/>
    </source>
</evidence>
<organism evidence="9 10">
    <name type="scientific">Arabidopsis thaliana</name>
    <name type="common">Mouse-ear cress</name>
    <dbReference type="NCBI Taxonomy" id="3702"/>
    <lineage>
        <taxon>Eukaryota</taxon>
        <taxon>Viridiplantae</taxon>
        <taxon>Streptophyta</taxon>
        <taxon>Embryophyta</taxon>
        <taxon>Tracheophyta</taxon>
        <taxon>Spermatophyta</taxon>
        <taxon>Magnoliopsida</taxon>
        <taxon>eudicotyledons</taxon>
        <taxon>Gunneridae</taxon>
        <taxon>Pentapetalae</taxon>
        <taxon>rosids</taxon>
        <taxon>malvids</taxon>
        <taxon>Brassicales</taxon>
        <taxon>Brassicaceae</taxon>
        <taxon>Camelineae</taxon>
        <taxon>Arabidopsis</taxon>
    </lineage>
</organism>
<dbReference type="InterPro" id="IPR003593">
    <property type="entry name" value="AAA+_ATPase"/>
</dbReference>
<dbReference type="SMART" id="SM00382">
    <property type="entry name" value="AAA"/>
    <property type="match status" value="2"/>
</dbReference>
<dbReference type="CDD" id="cd19510">
    <property type="entry name" value="RecA-like_BCS1"/>
    <property type="match status" value="2"/>
</dbReference>
<dbReference type="Gene3D" id="3.40.50.300">
    <property type="entry name" value="P-loop containing nucleotide triphosphate hydrolases"/>
    <property type="match status" value="2"/>
</dbReference>
<gene>
    <name evidence="9" type="ORF">AT9943_LOCUS19421</name>
</gene>
<evidence type="ECO:0000256" key="6">
    <source>
        <dbReference type="ARBA" id="ARBA00022842"/>
    </source>
</evidence>
<evidence type="ECO:0000313" key="9">
    <source>
        <dbReference type="EMBL" id="CAD5331989.1"/>
    </source>
</evidence>
<comment type="catalytic activity">
    <reaction evidence="7">
        <text>ATP + H2O = ADP + phosphate + H(+)</text>
        <dbReference type="Rhea" id="RHEA:13065"/>
        <dbReference type="ChEBI" id="CHEBI:15377"/>
        <dbReference type="ChEBI" id="CHEBI:15378"/>
        <dbReference type="ChEBI" id="CHEBI:30616"/>
        <dbReference type="ChEBI" id="CHEBI:43474"/>
        <dbReference type="ChEBI" id="CHEBI:456216"/>
    </reaction>
</comment>
<keyword evidence="5" id="KW-0067">ATP-binding</keyword>
<dbReference type="Pfam" id="PF00004">
    <property type="entry name" value="AAA"/>
    <property type="match status" value="2"/>
</dbReference>
<dbReference type="EMBL" id="LR881470">
    <property type="protein sequence ID" value="CAD5331989.1"/>
    <property type="molecule type" value="Genomic_DNA"/>
</dbReference>
<evidence type="ECO:0000256" key="5">
    <source>
        <dbReference type="ARBA" id="ARBA00022840"/>
    </source>
</evidence>
<dbReference type="Proteomes" id="UP000516314">
    <property type="component" value="Chromosome 5"/>
</dbReference>
<evidence type="ECO:0000313" key="10">
    <source>
        <dbReference type="Proteomes" id="UP000516314"/>
    </source>
</evidence>
<evidence type="ECO:0000256" key="4">
    <source>
        <dbReference type="ARBA" id="ARBA00022801"/>
    </source>
</evidence>
<dbReference type="Pfam" id="PF25568">
    <property type="entry name" value="AAA_lid_At3g28540"/>
    <property type="match status" value="2"/>
</dbReference>
<dbReference type="InterPro" id="IPR003960">
    <property type="entry name" value="ATPase_AAA_CS"/>
</dbReference>